<evidence type="ECO:0000256" key="1">
    <source>
        <dbReference type="ARBA" id="ARBA00005855"/>
    </source>
</evidence>
<dbReference type="SUPFAM" id="SSF51905">
    <property type="entry name" value="FAD/NAD(P)-binding domain"/>
    <property type="match status" value="1"/>
</dbReference>
<dbReference type="PANTHER" id="PTHR46091:SF3">
    <property type="entry name" value="AMINE OXIDASE DOMAIN-CONTAINING PROTEIN"/>
    <property type="match status" value="1"/>
</dbReference>
<dbReference type="PANTHER" id="PTHR46091">
    <property type="entry name" value="BLR7054 PROTEIN"/>
    <property type="match status" value="1"/>
</dbReference>
<dbReference type="Proteomes" id="UP000046393">
    <property type="component" value="Unplaced"/>
</dbReference>
<keyword evidence="7" id="KW-0472">Membrane</keyword>
<evidence type="ECO:0000256" key="6">
    <source>
        <dbReference type="ARBA" id="ARBA00023027"/>
    </source>
</evidence>
<protein>
    <submittedName>
        <fullName evidence="9">Amino_oxidase domain-containing protein</fullName>
    </submittedName>
</protein>
<evidence type="ECO:0000256" key="5">
    <source>
        <dbReference type="ARBA" id="ARBA00022857"/>
    </source>
</evidence>
<keyword evidence="5" id="KW-0521">NADP</keyword>
<evidence type="ECO:0000256" key="3">
    <source>
        <dbReference type="ARBA" id="ARBA00022729"/>
    </source>
</evidence>
<organism evidence="8 9">
    <name type="scientific">Syphacia muris</name>
    <dbReference type="NCBI Taxonomy" id="451379"/>
    <lineage>
        <taxon>Eukaryota</taxon>
        <taxon>Metazoa</taxon>
        <taxon>Ecdysozoa</taxon>
        <taxon>Nematoda</taxon>
        <taxon>Chromadorea</taxon>
        <taxon>Rhabditida</taxon>
        <taxon>Spirurina</taxon>
        <taxon>Oxyuridomorpha</taxon>
        <taxon>Oxyuroidea</taxon>
        <taxon>Oxyuridae</taxon>
        <taxon>Syphacia</taxon>
    </lineage>
</organism>
<keyword evidence="2" id="KW-0285">Flavoprotein</keyword>
<evidence type="ECO:0000256" key="7">
    <source>
        <dbReference type="SAM" id="Phobius"/>
    </source>
</evidence>
<evidence type="ECO:0000313" key="9">
    <source>
        <dbReference type="WBParaSite" id="SMUV_0000257201-mRNA-1"/>
    </source>
</evidence>
<dbReference type="Pfam" id="PF13450">
    <property type="entry name" value="NAD_binding_8"/>
    <property type="match status" value="1"/>
</dbReference>
<evidence type="ECO:0000256" key="4">
    <source>
        <dbReference type="ARBA" id="ARBA00022827"/>
    </source>
</evidence>
<comment type="similarity">
    <text evidence="1">Belongs to the carotenoid/retinoid oxidoreductase family. CrtISO subfamily.</text>
</comment>
<dbReference type="InterPro" id="IPR036188">
    <property type="entry name" value="FAD/NAD-bd_sf"/>
</dbReference>
<dbReference type="InterPro" id="IPR052206">
    <property type="entry name" value="Retinol_saturase"/>
</dbReference>
<name>A0A0N5AEC3_9BILA</name>
<evidence type="ECO:0000313" key="8">
    <source>
        <dbReference type="Proteomes" id="UP000046393"/>
    </source>
</evidence>
<evidence type="ECO:0000256" key="2">
    <source>
        <dbReference type="ARBA" id="ARBA00022630"/>
    </source>
</evidence>
<dbReference type="Gene3D" id="3.50.50.60">
    <property type="entry name" value="FAD/NAD(P)-binding domain"/>
    <property type="match status" value="2"/>
</dbReference>
<keyword evidence="7" id="KW-1133">Transmembrane helix</keyword>
<dbReference type="WBParaSite" id="SMUV_0000257201-mRNA-1">
    <property type="protein sequence ID" value="SMUV_0000257201-mRNA-1"/>
    <property type="gene ID" value="SMUV_0000257201"/>
</dbReference>
<keyword evidence="6" id="KW-0520">NAD</keyword>
<keyword evidence="8" id="KW-1185">Reference proteome</keyword>
<feature type="transmembrane region" description="Helical" evidence="7">
    <location>
        <begin position="6"/>
        <end position="27"/>
    </location>
</feature>
<dbReference type="STRING" id="451379.A0A0N5AEC3"/>
<dbReference type="AlphaFoldDB" id="A0A0N5AEC3"/>
<accession>A0A0N5AEC3</accession>
<proteinExistence type="inferred from homology"/>
<keyword evidence="7" id="KW-0812">Transmembrane</keyword>
<keyword evidence="4" id="KW-0274">FAD</keyword>
<sequence length="623" mass="70821">MSILIWCTSIIISVLAVITAVLVKVFYGYKQRYEKYKDIFDNVNCSGSSNEAPLSEEEQRKILRQGFDSSLANTKWNAIIIGSGISGLTTAKLLSLAGKKVLVLEQHSKAGGACHTFKLQGVRFDVGLHYVSAMHPGSDLYNICSAVSNSQVQWNELMDPMDTVIVGEKYYRRNKGGSKLFSKQLCQMFPEEEENINSYFRYLKECLKGVGWLFRAKFVPVWVIRLLLKSGLFRKFSKVFDYTNRTLLEVMNEFKLSPELQTVISYYFVNYGSPPKYCSFLQHSLFLLPDEYYPIGGANRITSSIIRSIQDLGSKVAVKADVKEIRFENGKVNGVVVESGNSQVFLSTEMVVSTVPLTNLFKNLIPTEISNKSMVYEAVKNLNRLEPFQMGTFQIYIGLHGSQKELSLPSNNYFWFKNTDLNEIEHFLSLSFDQVVEEYGDPPFFYVSFPSAKDPLWDENNSEISTCQVISVANPKWFPFEAPTNASKKEIRNKRKNDSLYLERKHIYGDYLYNCVKSHFNLVSDLSVAFIEYSTPATQQFYLQNRYGELYSMSQQAARFSAEIWPELRCKSDIPGLYLSGQDILFCGVGSAFKNGLLTASVILETDLQRILNNAVKKQTTSK</sequence>
<keyword evidence="3" id="KW-0732">Signal</keyword>
<reference evidence="9" key="1">
    <citation type="submission" date="2017-02" db="UniProtKB">
        <authorList>
            <consortium name="WormBaseParasite"/>
        </authorList>
    </citation>
    <scope>IDENTIFICATION</scope>
</reference>